<keyword evidence="15" id="KW-0496">Mitochondrion</keyword>
<dbReference type="FunFam" id="3.40.50.620:FF:000009">
    <property type="entry name" value="Cysteine--tRNA ligase"/>
    <property type="match status" value="1"/>
</dbReference>
<dbReference type="Gene3D" id="3.40.50.620">
    <property type="entry name" value="HUPs"/>
    <property type="match status" value="1"/>
</dbReference>
<feature type="domain" description="tRNA synthetases class I catalytic" evidence="19">
    <location>
        <begin position="21"/>
        <end position="311"/>
    </location>
</feature>
<keyword evidence="8" id="KW-0934">Plastid</keyword>
<dbReference type="EC" id="6.1.1.16" evidence="5"/>
<dbReference type="Proteomes" id="UP000249390">
    <property type="component" value="Unassembled WGS sequence"/>
</dbReference>
<dbReference type="InterPro" id="IPR014729">
    <property type="entry name" value="Rossmann-like_a/b/a_fold"/>
</dbReference>
<evidence type="ECO:0000256" key="13">
    <source>
        <dbReference type="ARBA" id="ARBA00022917"/>
    </source>
</evidence>
<accession>A0A328E9Z9</accession>
<protein>
    <recommendedName>
        <fullName evidence="5">cysteine--tRNA ligase</fullName>
        <ecNumber evidence="5">6.1.1.16</ecNumber>
    </recommendedName>
    <alternativeName>
        <fullName evidence="17">Cysteinyl-tRNA synthetase</fullName>
    </alternativeName>
</protein>
<dbReference type="Gene3D" id="1.20.120.1910">
    <property type="entry name" value="Cysteine-tRNA ligase, C-terminal anti-codon recognition domain"/>
    <property type="match status" value="1"/>
</dbReference>
<keyword evidence="21" id="KW-1185">Reference proteome</keyword>
<dbReference type="NCBIfam" id="TIGR00435">
    <property type="entry name" value="cysS"/>
    <property type="match status" value="1"/>
</dbReference>
<dbReference type="InterPro" id="IPR009080">
    <property type="entry name" value="tRNAsynth_Ia_anticodon-bd"/>
</dbReference>
<evidence type="ECO:0000256" key="17">
    <source>
        <dbReference type="ARBA" id="ARBA00031499"/>
    </source>
</evidence>
<sequence>MAKEMKELQLHNTKTKQKEVFKPIVEGKVGMYICGVTAYDLSHIGHARAYTAFDVLYRYLKHIGYEVTYVRNFTDVDDKIIRRANELGEDPVALSARFCEEFLADMADLQCLVPTHQPRVSEHMDQIKDQIAQIISNGCAYVVEGDVYFSVDNFPLYGCLSGRKPEDNLAGKRVAVDDRKRNPADFALWKAAKPGEPKWDSPWGPGRPGWHIECSAMSAHYLTHSFDIHGGGSDLLFPHHENEVAQSCAACPQSNVKYWVHNGFVTVADTKMSKSLRNHLTIREVTEKYHPLALRHFLMGTHYRSPINFTFSESDISSEAVFYIYQTLQDCENARSALEEEAEKDGKISSAAQESITKLREEFEAKLSDDLHTPTILNSSLQEALKFMNSYITTLKKKQPRKQQLSIVRSLSELEKQVKQVLDVLGLLSKSSYTEVLRQLKEKALRRAKLSEDDIVHFIEERMVARNNKEFSKSDQIRSDLAAKGIALMDVGKETIWRPCVPAQKDKPAEKPVQPAPAAATTEKEL</sequence>
<evidence type="ECO:0000259" key="19">
    <source>
        <dbReference type="Pfam" id="PF01406"/>
    </source>
</evidence>
<evidence type="ECO:0000256" key="8">
    <source>
        <dbReference type="ARBA" id="ARBA00022640"/>
    </source>
</evidence>
<gene>
    <name evidence="20" type="ORF">DM860_001568</name>
</gene>
<dbReference type="EMBL" id="NQVE01000009">
    <property type="protein sequence ID" value="RAL54440.1"/>
    <property type="molecule type" value="Genomic_DNA"/>
</dbReference>
<dbReference type="InterPro" id="IPR032678">
    <property type="entry name" value="tRNA-synt_1_cat_dom"/>
</dbReference>
<evidence type="ECO:0000256" key="5">
    <source>
        <dbReference type="ARBA" id="ARBA00012832"/>
    </source>
</evidence>
<keyword evidence="14" id="KW-0809">Transit peptide</keyword>
<dbReference type="PANTHER" id="PTHR10890">
    <property type="entry name" value="CYSTEINYL-TRNA SYNTHETASE"/>
    <property type="match status" value="1"/>
</dbReference>
<evidence type="ECO:0000256" key="18">
    <source>
        <dbReference type="SAM" id="MobiDB-lite"/>
    </source>
</evidence>
<dbReference type="HAMAP" id="MF_00041">
    <property type="entry name" value="Cys_tRNA_synth"/>
    <property type="match status" value="1"/>
</dbReference>
<keyword evidence="12" id="KW-0067">ATP-binding</keyword>
<dbReference type="Pfam" id="PF01406">
    <property type="entry name" value="tRNA-synt_1e"/>
    <property type="match status" value="1"/>
</dbReference>
<keyword evidence="10" id="KW-0547">Nucleotide-binding</keyword>
<evidence type="ECO:0000256" key="16">
    <source>
        <dbReference type="ARBA" id="ARBA00023146"/>
    </source>
</evidence>
<dbReference type="GO" id="GO:0005739">
    <property type="term" value="C:mitochondrion"/>
    <property type="evidence" value="ECO:0007669"/>
    <property type="project" value="UniProtKB-SubCell"/>
</dbReference>
<dbReference type="PANTHER" id="PTHR10890:SF26">
    <property type="entry name" value="CYSTEINE--TRNA LIGASE 1, CYTOPLASMIC-RELATED"/>
    <property type="match status" value="1"/>
</dbReference>
<evidence type="ECO:0000256" key="11">
    <source>
        <dbReference type="ARBA" id="ARBA00022833"/>
    </source>
</evidence>
<evidence type="ECO:0000256" key="6">
    <source>
        <dbReference type="ARBA" id="ARBA00022528"/>
    </source>
</evidence>
<evidence type="ECO:0000256" key="7">
    <source>
        <dbReference type="ARBA" id="ARBA00022598"/>
    </source>
</evidence>
<evidence type="ECO:0000256" key="1">
    <source>
        <dbReference type="ARBA" id="ARBA00001947"/>
    </source>
</evidence>
<dbReference type="SUPFAM" id="SSF52374">
    <property type="entry name" value="Nucleotidylyl transferase"/>
    <property type="match status" value="1"/>
</dbReference>
<proteinExistence type="inferred from homology"/>
<dbReference type="InterPro" id="IPR024909">
    <property type="entry name" value="Cys-tRNA/MSH_ligase"/>
</dbReference>
<keyword evidence="6" id="KW-0150">Chloroplast</keyword>
<dbReference type="PRINTS" id="PR00983">
    <property type="entry name" value="TRNASYNTHCYS"/>
</dbReference>
<evidence type="ECO:0000313" key="21">
    <source>
        <dbReference type="Proteomes" id="UP000249390"/>
    </source>
</evidence>
<evidence type="ECO:0000256" key="12">
    <source>
        <dbReference type="ARBA" id="ARBA00022840"/>
    </source>
</evidence>
<evidence type="ECO:0000256" key="14">
    <source>
        <dbReference type="ARBA" id="ARBA00022946"/>
    </source>
</evidence>
<evidence type="ECO:0000313" key="20">
    <source>
        <dbReference type="EMBL" id="RAL54440.1"/>
    </source>
</evidence>
<name>A0A328E9Z9_9ASTE</name>
<comment type="similarity">
    <text evidence="4">Belongs to the class-I aminoacyl-tRNA synthetase family.</text>
</comment>
<dbReference type="CDD" id="cd00672">
    <property type="entry name" value="CysRS_core"/>
    <property type="match status" value="1"/>
</dbReference>
<dbReference type="InterPro" id="IPR015803">
    <property type="entry name" value="Cys-tRNA-ligase"/>
</dbReference>
<reference evidence="20 21" key="1">
    <citation type="submission" date="2018-06" db="EMBL/GenBank/DDBJ databases">
        <title>The Genome of Cuscuta australis (Dodder) Provides Insight into the Evolution of Plant Parasitism.</title>
        <authorList>
            <person name="Liu H."/>
        </authorList>
    </citation>
    <scope>NUCLEOTIDE SEQUENCE [LARGE SCALE GENOMIC DNA]</scope>
    <source>
        <strain evidence="21">cv. Yunnan</strain>
        <tissue evidence="20">Vines</tissue>
    </source>
</reference>
<keyword evidence="13" id="KW-0648">Protein biosynthesis</keyword>
<keyword evidence="11" id="KW-0862">Zinc</keyword>
<evidence type="ECO:0000256" key="3">
    <source>
        <dbReference type="ARBA" id="ARBA00004229"/>
    </source>
</evidence>
<keyword evidence="9" id="KW-0479">Metal-binding</keyword>
<dbReference type="GO" id="GO:0009507">
    <property type="term" value="C:chloroplast"/>
    <property type="evidence" value="ECO:0007669"/>
    <property type="project" value="UniProtKB-SubCell"/>
</dbReference>
<dbReference type="SUPFAM" id="SSF47323">
    <property type="entry name" value="Anticodon-binding domain of a subclass of class I aminoacyl-tRNA synthetases"/>
    <property type="match status" value="1"/>
</dbReference>
<comment type="cofactor">
    <cofactor evidence="1">
        <name>Zn(2+)</name>
        <dbReference type="ChEBI" id="CHEBI:29105"/>
    </cofactor>
</comment>
<keyword evidence="7" id="KW-0436">Ligase</keyword>
<dbReference type="AlphaFoldDB" id="A0A328E9Z9"/>
<dbReference type="GO" id="GO:0005524">
    <property type="term" value="F:ATP binding"/>
    <property type="evidence" value="ECO:0007669"/>
    <property type="project" value="UniProtKB-KW"/>
</dbReference>
<evidence type="ECO:0000256" key="9">
    <source>
        <dbReference type="ARBA" id="ARBA00022723"/>
    </source>
</evidence>
<organism evidence="20 21">
    <name type="scientific">Cuscuta australis</name>
    <dbReference type="NCBI Taxonomy" id="267555"/>
    <lineage>
        <taxon>Eukaryota</taxon>
        <taxon>Viridiplantae</taxon>
        <taxon>Streptophyta</taxon>
        <taxon>Embryophyta</taxon>
        <taxon>Tracheophyta</taxon>
        <taxon>Spermatophyta</taxon>
        <taxon>Magnoliopsida</taxon>
        <taxon>eudicotyledons</taxon>
        <taxon>Gunneridae</taxon>
        <taxon>Pentapetalae</taxon>
        <taxon>asterids</taxon>
        <taxon>lamiids</taxon>
        <taxon>Solanales</taxon>
        <taxon>Convolvulaceae</taxon>
        <taxon>Cuscuteae</taxon>
        <taxon>Cuscuta</taxon>
        <taxon>Cuscuta subgen. Grammica</taxon>
        <taxon>Cuscuta sect. Cleistogrammica</taxon>
    </lineage>
</organism>
<dbReference type="GO" id="GO:0006423">
    <property type="term" value="P:cysteinyl-tRNA aminoacylation"/>
    <property type="evidence" value="ECO:0007669"/>
    <property type="project" value="InterPro"/>
</dbReference>
<comment type="subcellular location">
    <subcellularLocation>
        <location evidence="2">Mitochondrion</location>
    </subcellularLocation>
    <subcellularLocation>
        <location evidence="3">Plastid</location>
        <location evidence="3">Chloroplast</location>
    </subcellularLocation>
</comment>
<evidence type="ECO:0000256" key="15">
    <source>
        <dbReference type="ARBA" id="ARBA00023128"/>
    </source>
</evidence>
<dbReference type="GO" id="GO:0004817">
    <property type="term" value="F:cysteine-tRNA ligase activity"/>
    <property type="evidence" value="ECO:0007669"/>
    <property type="project" value="UniProtKB-EC"/>
</dbReference>
<keyword evidence="16" id="KW-0030">Aminoacyl-tRNA synthetase</keyword>
<evidence type="ECO:0000256" key="10">
    <source>
        <dbReference type="ARBA" id="ARBA00022741"/>
    </source>
</evidence>
<dbReference type="FunFam" id="1.20.120.1910:FF:000003">
    <property type="entry name" value="Cysteine--tRNA ligase CPS1, chloroplastic/mitochondrial"/>
    <property type="match status" value="1"/>
</dbReference>
<comment type="caution">
    <text evidence="20">The sequence shown here is derived from an EMBL/GenBank/DDBJ whole genome shotgun (WGS) entry which is preliminary data.</text>
</comment>
<evidence type="ECO:0000256" key="4">
    <source>
        <dbReference type="ARBA" id="ARBA00005594"/>
    </source>
</evidence>
<dbReference type="GO" id="GO:0046872">
    <property type="term" value="F:metal ion binding"/>
    <property type="evidence" value="ECO:0007669"/>
    <property type="project" value="UniProtKB-KW"/>
</dbReference>
<evidence type="ECO:0000256" key="2">
    <source>
        <dbReference type="ARBA" id="ARBA00004173"/>
    </source>
</evidence>
<feature type="region of interest" description="Disordered" evidence="18">
    <location>
        <begin position="502"/>
        <end position="526"/>
    </location>
</feature>